<dbReference type="InterPro" id="IPR011763">
    <property type="entry name" value="COA_CT_C"/>
</dbReference>
<dbReference type="InterPro" id="IPR029045">
    <property type="entry name" value="ClpP/crotonase-like_dom_sf"/>
</dbReference>
<evidence type="ECO:0000259" key="1">
    <source>
        <dbReference type="PROSITE" id="PS50989"/>
    </source>
</evidence>
<dbReference type="PROSITE" id="PS50989">
    <property type="entry name" value="COA_CT_CTER"/>
    <property type="match status" value="1"/>
</dbReference>
<reference evidence="2" key="1">
    <citation type="submission" date="2018-05" db="EMBL/GenBank/DDBJ databases">
        <authorList>
            <person name="Lanie J.A."/>
            <person name="Ng W.-L."/>
            <person name="Kazmierczak K.M."/>
            <person name="Andrzejewski T.M."/>
            <person name="Davidsen T.M."/>
            <person name="Wayne K.J."/>
            <person name="Tettelin H."/>
            <person name="Glass J.I."/>
            <person name="Rusch D."/>
            <person name="Podicherti R."/>
            <person name="Tsui H.-C.T."/>
            <person name="Winkler M.E."/>
        </authorList>
    </citation>
    <scope>NUCLEOTIDE SEQUENCE</scope>
</reference>
<dbReference type="GO" id="GO:0004658">
    <property type="term" value="F:propionyl-CoA carboxylase activity"/>
    <property type="evidence" value="ECO:0007669"/>
    <property type="project" value="TreeGrafter"/>
</dbReference>
<evidence type="ECO:0000313" key="2">
    <source>
        <dbReference type="EMBL" id="SVB35769.1"/>
    </source>
</evidence>
<organism evidence="2">
    <name type="scientific">marine metagenome</name>
    <dbReference type="NCBI Taxonomy" id="408172"/>
    <lineage>
        <taxon>unclassified sequences</taxon>
        <taxon>metagenomes</taxon>
        <taxon>ecological metagenomes</taxon>
    </lineage>
</organism>
<dbReference type="Pfam" id="PF01039">
    <property type="entry name" value="Carboxyl_trans"/>
    <property type="match status" value="1"/>
</dbReference>
<dbReference type="PANTHER" id="PTHR43842:SF2">
    <property type="entry name" value="PROPIONYL-COA CARBOXYLASE BETA CHAIN, MITOCHONDRIAL"/>
    <property type="match status" value="1"/>
</dbReference>
<protein>
    <recommendedName>
        <fullName evidence="1">CoA carboxyltransferase C-terminal domain-containing protein</fullName>
    </recommendedName>
</protein>
<gene>
    <name evidence="2" type="ORF">METZ01_LOCUS188623</name>
</gene>
<dbReference type="Gene3D" id="3.90.226.10">
    <property type="entry name" value="2-enoyl-CoA Hydratase, Chain A, domain 1"/>
    <property type="match status" value="2"/>
</dbReference>
<dbReference type="SUPFAM" id="SSF52096">
    <property type="entry name" value="ClpP/crotonase"/>
    <property type="match status" value="2"/>
</dbReference>
<feature type="non-terminal residue" evidence="2">
    <location>
        <position position="1"/>
    </location>
</feature>
<sequence length="402" mass="43881">TQSDRNHRKIAKLLYLAVEHRWPFVCFVEGAGARPDDPLPAPPIAVSPRGRFELYDGLAEMNGWAPTVAVVAGNAVDGHAAIAMLCDLVIASSDASFGSADGRSRTVTDYAKTGDVNMVANNERDAIEGARRYLSFYLTESSSGNAPPDAEHIADIIPQNRRRPYDMREVIASFADADSTLELGDDWGRSMLTVLARLGGRTVGIYANQPKSPLAGAIDTAAADKASRFVELCDAYEFPIVTFIDNPGFMVGPQAESEGIARHHARPLTALHHRTVPLYSVQIRKAYGLGPYAMSGWGAARRVPELRLAWPSVESGGMSLEGAAYLVKRKEILAAESQEEALAIRDGYAERTRDAASGLRAGRSYQFDDIVKPADTRQRILSMLQRTPRRLSAHKKHPIDPR</sequence>
<proteinExistence type="predicted"/>
<dbReference type="PANTHER" id="PTHR43842">
    <property type="entry name" value="PROPIONYL-COA CARBOXYLASE BETA CHAIN"/>
    <property type="match status" value="1"/>
</dbReference>
<dbReference type="InterPro" id="IPR034733">
    <property type="entry name" value="AcCoA_carboxyl_beta"/>
</dbReference>
<accession>A0A382DC74</accession>
<dbReference type="EMBL" id="UINC01038569">
    <property type="protein sequence ID" value="SVB35769.1"/>
    <property type="molecule type" value="Genomic_DNA"/>
</dbReference>
<name>A0A382DC74_9ZZZZ</name>
<dbReference type="AlphaFoldDB" id="A0A382DC74"/>
<feature type="domain" description="CoA carboxyltransferase C-terminal" evidence="1">
    <location>
        <begin position="149"/>
        <end position="386"/>
    </location>
</feature>
<dbReference type="InterPro" id="IPR051047">
    <property type="entry name" value="AccD/PCCB"/>
</dbReference>